<evidence type="ECO:0000313" key="12">
    <source>
        <dbReference type="EMBL" id="SCM77177.1"/>
    </source>
</evidence>
<dbReference type="PANTHER" id="PTHR42771">
    <property type="entry name" value="IRON(3+)-HYDROXAMATE IMPORT ATP-BINDING PROTEIN FHUC"/>
    <property type="match status" value="1"/>
</dbReference>
<keyword evidence="3" id="KW-0813">Transport</keyword>
<keyword evidence="7 12" id="KW-0067">ATP-binding</keyword>
<dbReference type="PROSITE" id="PS00211">
    <property type="entry name" value="ABC_TRANSPORTER_1"/>
    <property type="match status" value="1"/>
</dbReference>
<dbReference type="GO" id="GO:0016887">
    <property type="term" value="F:ATP hydrolysis activity"/>
    <property type="evidence" value="ECO:0007669"/>
    <property type="project" value="InterPro"/>
</dbReference>
<dbReference type="PROSITE" id="PS50893">
    <property type="entry name" value="ABC_TRANSPORTER_2"/>
    <property type="match status" value="1"/>
</dbReference>
<dbReference type="Gene3D" id="3.40.50.300">
    <property type="entry name" value="P-loop containing nucleotide triphosphate hydrolases"/>
    <property type="match status" value="1"/>
</dbReference>
<dbReference type="InterPro" id="IPR027417">
    <property type="entry name" value="P-loop_NTPase"/>
</dbReference>
<dbReference type="SUPFAM" id="SSF52540">
    <property type="entry name" value="P-loop containing nucleoside triphosphate hydrolases"/>
    <property type="match status" value="1"/>
</dbReference>
<evidence type="ECO:0000256" key="4">
    <source>
        <dbReference type="ARBA" id="ARBA00022475"/>
    </source>
</evidence>
<dbReference type="InterPro" id="IPR003593">
    <property type="entry name" value="AAA+_ATPase"/>
</dbReference>
<keyword evidence="8" id="KW-0408">Iron</keyword>
<keyword evidence="10" id="KW-0472">Membrane</keyword>
<dbReference type="AlphaFoldDB" id="A0A212LI58"/>
<evidence type="ECO:0000256" key="6">
    <source>
        <dbReference type="ARBA" id="ARBA00022741"/>
    </source>
</evidence>
<dbReference type="InterPro" id="IPR003439">
    <property type="entry name" value="ABC_transporter-like_ATP-bd"/>
</dbReference>
<proteinExistence type="inferred from homology"/>
<reference evidence="12" key="1">
    <citation type="submission" date="2016-08" db="EMBL/GenBank/DDBJ databases">
        <authorList>
            <person name="Seilhamer J.J."/>
        </authorList>
    </citation>
    <scope>NUCLEOTIDE SEQUENCE</scope>
    <source>
        <strain evidence="12">86</strain>
    </source>
</reference>
<feature type="domain" description="ABC transporter" evidence="11">
    <location>
        <begin position="2"/>
        <end position="236"/>
    </location>
</feature>
<dbReference type="EMBL" id="FMJD01000008">
    <property type="protein sequence ID" value="SCM77177.1"/>
    <property type="molecule type" value="Genomic_DNA"/>
</dbReference>
<dbReference type="Pfam" id="PF00005">
    <property type="entry name" value="ABC_tran"/>
    <property type="match status" value="1"/>
</dbReference>
<evidence type="ECO:0000256" key="10">
    <source>
        <dbReference type="ARBA" id="ARBA00023136"/>
    </source>
</evidence>
<evidence type="ECO:0000256" key="8">
    <source>
        <dbReference type="ARBA" id="ARBA00023004"/>
    </source>
</evidence>
<dbReference type="PANTHER" id="PTHR42771:SF3">
    <property type="entry name" value="PETROBACTIN IMPORT ATP-BINDING PROTEIN YCLP"/>
    <property type="match status" value="1"/>
</dbReference>
<protein>
    <submittedName>
        <fullName evidence="12">Uncharacterized ABC transporter ATP-binding protein YclP</fullName>
    </submittedName>
</protein>
<evidence type="ECO:0000259" key="11">
    <source>
        <dbReference type="PROSITE" id="PS50893"/>
    </source>
</evidence>
<accession>A0A212LI58</accession>
<sequence>MIDIDKITKRYGNTTVVDDVSLTIPRGGVVGIVGPNGAGKSTLLSMVSRLIKANSGTVRVDGLDVTAAPGRELARRLSVMRQENYVAARLTVRDLVAFGRFPHNRGRPTREDTERVATAIAFVGLEAMADRFLDQLSGGQRQRAFVAMTLAQDADYALFDEPLNNLDIHHAVSMMRLFRRMGDQPGKTVVIVLHDLNIAATYADRIIVMQDGRVVGDGAPSEVINRRLLAEVFRVEGDIVEVDGRRLVSVAP</sequence>
<dbReference type="GO" id="GO:0006826">
    <property type="term" value="P:iron ion transport"/>
    <property type="evidence" value="ECO:0007669"/>
    <property type="project" value="UniProtKB-KW"/>
</dbReference>
<evidence type="ECO:0000256" key="9">
    <source>
        <dbReference type="ARBA" id="ARBA00023065"/>
    </source>
</evidence>
<dbReference type="InterPro" id="IPR051535">
    <property type="entry name" value="Siderophore_ABC-ATPase"/>
</dbReference>
<dbReference type="GO" id="GO:0005886">
    <property type="term" value="C:plasma membrane"/>
    <property type="evidence" value="ECO:0007669"/>
    <property type="project" value="UniProtKB-SubCell"/>
</dbReference>
<comment type="subcellular location">
    <subcellularLocation>
        <location evidence="1">Cell membrane</location>
        <topology evidence="1">Peripheral membrane protein</topology>
    </subcellularLocation>
</comment>
<dbReference type="RefSeq" id="WP_288197129.1">
    <property type="nucleotide sequence ID" value="NZ_LT608334.1"/>
</dbReference>
<keyword evidence="5" id="KW-0410">Iron transport</keyword>
<dbReference type="GO" id="GO:0005524">
    <property type="term" value="F:ATP binding"/>
    <property type="evidence" value="ECO:0007669"/>
    <property type="project" value="UniProtKB-KW"/>
</dbReference>
<evidence type="ECO:0000256" key="7">
    <source>
        <dbReference type="ARBA" id="ARBA00022840"/>
    </source>
</evidence>
<dbReference type="FunFam" id="3.40.50.300:FF:000134">
    <property type="entry name" value="Iron-enterobactin ABC transporter ATP-binding protein"/>
    <property type="match status" value="1"/>
</dbReference>
<name>A0A212LI58_9HYPH</name>
<dbReference type="SMART" id="SM00382">
    <property type="entry name" value="AAA"/>
    <property type="match status" value="1"/>
</dbReference>
<evidence type="ECO:0000256" key="1">
    <source>
        <dbReference type="ARBA" id="ARBA00004202"/>
    </source>
</evidence>
<organism evidence="12">
    <name type="scientific">uncultured Pleomorphomonas sp</name>
    <dbReference type="NCBI Taxonomy" id="442121"/>
    <lineage>
        <taxon>Bacteria</taxon>
        <taxon>Pseudomonadati</taxon>
        <taxon>Pseudomonadota</taxon>
        <taxon>Alphaproteobacteria</taxon>
        <taxon>Hyphomicrobiales</taxon>
        <taxon>Pleomorphomonadaceae</taxon>
        <taxon>Pleomorphomonas</taxon>
        <taxon>environmental samples</taxon>
    </lineage>
</organism>
<dbReference type="InterPro" id="IPR017871">
    <property type="entry name" value="ABC_transporter-like_CS"/>
</dbReference>
<evidence type="ECO:0000256" key="3">
    <source>
        <dbReference type="ARBA" id="ARBA00022448"/>
    </source>
</evidence>
<keyword evidence="4" id="KW-1003">Cell membrane</keyword>
<comment type="similarity">
    <text evidence="2">Belongs to the ABC transporter superfamily.</text>
</comment>
<keyword evidence="9" id="KW-0406">Ion transport</keyword>
<dbReference type="CDD" id="cd03214">
    <property type="entry name" value="ABC_Iron-Siderophores_B12_Hemin"/>
    <property type="match status" value="1"/>
</dbReference>
<evidence type="ECO:0000256" key="5">
    <source>
        <dbReference type="ARBA" id="ARBA00022496"/>
    </source>
</evidence>
<gene>
    <name evidence="12" type="primary">yclP</name>
    <name evidence="12" type="ORF">KL86PLE_40982</name>
</gene>
<keyword evidence="6" id="KW-0547">Nucleotide-binding</keyword>
<evidence type="ECO:0000256" key="2">
    <source>
        <dbReference type="ARBA" id="ARBA00005417"/>
    </source>
</evidence>